<dbReference type="RefSeq" id="WP_311830369.1">
    <property type="nucleotide sequence ID" value="NZ_JARQAJ010000007.1"/>
</dbReference>
<evidence type="ECO:0000313" key="2">
    <source>
        <dbReference type="Proteomes" id="UP001181046"/>
    </source>
</evidence>
<dbReference type="Proteomes" id="UP001181046">
    <property type="component" value="Unassembled WGS sequence"/>
</dbReference>
<proteinExistence type="predicted"/>
<sequence>MSDDIALKGKKISQLGVIFTLYKEGRVGRQSIVNDFEAEGIFSNTLHENERIKTGKIQTFIYDMKGTQDDIINITNEFIEKIDLDKVKGE</sequence>
<dbReference type="EMBL" id="JARQAJ010000007">
    <property type="protein sequence ID" value="MDT2760388.1"/>
    <property type="molecule type" value="Genomic_DNA"/>
</dbReference>
<organism evidence="1 2">
    <name type="scientific">Enterococcus xiangfangensis</name>
    <dbReference type="NCBI Taxonomy" id="1296537"/>
    <lineage>
        <taxon>Bacteria</taxon>
        <taxon>Bacillati</taxon>
        <taxon>Bacillota</taxon>
        <taxon>Bacilli</taxon>
        <taxon>Lactobacillales</taxon>
        <taxon>Enterococcaceae</taxon>
        <taxon>Enterococcus</taxon>
    </lineage>
</organism>
<evidence type="ECO:0000313" key="1">
    <source>
        <dbReference type="EMBL" id="MDT2760388.1"/>
    </source>
</evidence>
<reference evidence="1" key="1">
    <citation type="submission" date="2023-03" db="EMBL/GenBank/DDBJ databases">
        <authorList>
            <person name="Shen W."/>
            <person name="Cai J."/>
        </authorList>
    </citation>
    <scope>NUCLEOTIDE SEQUENCE</scope>
    <source>
        <strain evidence="1">P66-3</strain>
    </source>
</reference>
<protein>
    <submittedName>
        <fullName evidence="1">Uncharacterized protein</fullName>
    </submittedName>
</protein>
<comment type="caution">
    <text evidence="1">The sequence shown here is derived from an EMBL/GenBank/DDBJ whole genome shotgun (WGS) entry which is preliminary data.</text>
</comment>
<keyword evidence="2" id="KW-1185">Reference proteome</keyword>
<gene>
    <name evidence="1" type="ORF">P7H27_11500</name>
</gene>
<name>A0ABU3FCK1_9ENTE</name>
<accession>A0ABU3FCK1</accession>